<evidence type="ECO:0000313" key="8">
    <source>
        <dbReference type="Proteomes" id="UP001211065"/>
    </source>
</evidence>
<reference evidence="7" key="1">
    <citation type="submission" date="2020-05" db="EMBL/GenBank/DDBJ databases">
        <title>Phylogenomic resolution of chytrid fungi.</title>
        <authorList>
            <person name="Stajich J.E."/>
            <person name="Amses K."/>
            <person name="Simmons R."/>
            <person name="Seto K."/>
            <person name="Myers J."/>
            <person name="Bonds A."/>
            <person name="Quandt C.A."/>
            <person name="Barry K."/>
            <person name="Liu P."/>
            <person name="Grigoriev I."/>
            <person name="Longcore J.E."/>
            <person name="James T.Y."/>
        </authorList>
    </citation>
    <scope>NUCLEOTIDE SEQUENCE</scope>
    <source>
        <strain evidence="7">JEL0476</strain>
    </source>
</reference>
<dbReference type="GO" id="GO:0005737">
    <property type="term" value="C:cytoplasm"/>
    <property type="evidence" value="ECO:0007669"/>
    <property type="project" value="UniProtKB-SubCell"/>
</dbReference>
<evidence type="ECO:0000256" key="5">
    <source>
        <dbReference type="SAM" id="MobiDB-lite"/>
    </source>
</evidence>
<evidence type="ECO:0000256" key="1">
    <source>
        <dbReference type="ARBA" id="ARBA00004123"/>
    </source>
</evidence>
<dbReference type="SUPFAM" id="SSF118359">
    <property type="entry name" value="Expressed protein At2g23090/F21P24.15"/>
    <property type="match status" value="1"/>
</dbReference>
<evidence type="ECO:0000256" key="4">
    <source>
        <dbReference type="ARBA" id="ARBA00023242"/>
    </source>
</evidence>
<evidence type="ECO:0000256" key="2">
    <source>
        <dbReference type="ARBA" id="ARBA00004496"/>
    </source>
</evidence>
<feature type="compositionally biased region" description="Basic and acidic residues" evidence="5">
    <location>
        <begin position="1"/>
        <end position="10"/>
    </location>
</feature>
<protein>
    <recommendedName>
        <fullName evidence="6">C2H2-type domain-containing protein</fullName>
    </recommendedName>
</protein>
<dbReference type="InterPro" id="IPR026939">
    <property type="entry name" value="ZNF706/At2g23090_sf"/>
</dbReference>
<dbReference type="PROSITE" id="PS00028">
    <property type="entry name" value="ZINC_FINGER_C2H2_1"/>
    <property type="match status" value="1"/>
</dbReference>
<evidence type="ECO:0000259" key="6">
    <source>
        <dbReference type="PROSITE" id="PS00028"/>
    </source>
</evidence>
<dbReference type="PANTHER" id="PTHR21213">
    <property type="entry name" value="GEO09665P1-RELATED"/>
    <property type="match status" value="1"/>
</dbReference>
<dbReference type="Gene3D" id="4.10.1050.10">
    <property type="entry name" value="At2g23090-like"/>
    <property type="match status" value="1"/>
</dbReference>
<evidence type="ECO:0000256" key="3">
    <source>
        <dbReference type="ARBA" id="ARBA00022490"/>
    </source>
</evidence>
<evidence type="ECO:0000313" key="7">
    <source>
        <dbReference type="EMBL" id="KAJ3220309.1"/>
    </source>
</evidence>
<keyword evidence="3" id="KW-0963">Cytoplasm</keyword>
<dbReference type="InterPro" id="IPR013087">
    <property type="entry name" value="Znf_C2H2_type"/>
</dbReference>
<dbReference type="PANTHER" id="PTHR21213:SF0">
    <property type="entry name" value="ZINC FINGER PROTEIN 706"/>
    <property type="match status" value="1"/>
</dbReference>
<keyword evidence="4" id="KW-0539">Nucleus</keyword>
<dbReference type="GO" id="GO:0005634">
    <property type="term" value="C:nucleus"/>
    <property type="evidence" value="ECO:0007669"/>
    <property type="project" value="UniProtKB-SubCell"/>
</dbReference>
<keyword evidence="8" id="KW-1185">Reference proteome</keyword>
<gene>
    <name evidence="7" type="ORF">HK099_004393</name>
</gene>
<accession>A0AAD5U0T6</accession>
<feature type="region of interest" description="Disordered" evidence="5">
    <location>
        <begin position="1"/>
        <end position="24"/>
    </location>
</feature>
<sequence>MVRGHAKAEAQQKNAKKLADAKGGKSLKEIEKAREAGNAIICPKCLVGMPSYKIFSQHFESKHSGPVPDEGKFR</sequence>
<dbReference type="EMBL" id="JADGJW010000308">
    <property type="protein sequence ID" value="KAJ3220309.1"/>
    <property type="molecule type" value="Genomic_DNA"/>
</dbReference>
<name>A0AAD5U0T6_9FUNG</name>
<dbReference type="InterPro" id="IPR045230">
    <property type="entry name" value="MBS1/2-like"/>
</dbReference>
<dbReference type="Proteomes" id="UP001211065">
    <property type="component" value="Unassembled WGS sequence"/>
</dbReference>
<organism evidence="7 8">
    <name type="scientific">Clydaea vesicula</name>
    <dbReference type="NCBI Taxonomy" id="447962"/>
    <lineage>
        <taxon>Eukaryota</taxon>
        <taxon>Fungi</taxon>
        <taxon>Fungi incertae sedis</taxon>
        <taxon>Chytridiomycota</taxon>
        <taxon>Chytridiomycota incertae sedis</taxon>
        <taxon>Chytridiomycetes</taxon>
        <taxon>Lobulomycetales</taxon>
        <taxon>Lobulomycetaceae</taxon>
        <taxon>Clydaea</taxon>
    </lineage>
</organism>
<comment type="caution">
    <text evidence="7">The sequence shown here is derived from an EMBL/GenBank/DDBJ whole genome shotgun (WGS) entry which is preliminary data.</text>
</comment>
<comment type="subcellular location">
    <subcellularLocation>
        <location evidence="2">Cytoplasm</location>
    </subcellularLocation>
    <subcellularLocation>
        <location evidence="1">Nucleus</location>
    </subcellularLocation>
</comment>
<feature type="domain" description="C2H2-type" evidence="6">
    <location>
        <begin position="42"/>
        <end position="63"/>
    </location>
</feature>
<dbReference type="AlphaFoldDB" id="A0AAD5U0T6"/>
<proteinExistence type="predicted"/>